<sequence>MINPVIYFSLNKEMRSQLVQALTDLLAFICCAPPKARNEFGSLLKPSMERKSVFDGQVRRLSTFVITFFGIDPVVSDVHQPQDNSVNSFRERDSSTPFGTTITTTATTTTTTTT</sequence>
<organism evidence="2 3">
    <name type="scientific">Panagrolaimus superbus</name>
    <dbReference type="NCBI Taxonomy" id="310955"/>
    <lineage>
        <taxon>Eukaryota</taxon>
        <taxon>Metazoa</taxon>
        <taxon>Ecdysozoa</taxon>
        <taxon>Nematoda</taxon>
        <taxon>Chromadorea</taxon>
        <taxon>Rhabditida</taxon>
        <taxon>Tylenchina</taxon>
        <taxon>Panagrolaimomorpha</taxon>
        <taxon>Panagrolaimoidea</taxon>
        <taxon>Panagrolaimidae</taxon>
        <taxon>Panagrolaimus</taxon>
    </lineage>
</organism>
<dbReference type="WBParaSite" id="PSU_v2.g4332.t1">
    <property type="protein sequence ID" value="PSU_v2.g4332.t1"/>
    <property type="gene ID" value="PSU_v2.g4332"/>
</dbReference>
<dbReference type="AlphaFoldDB" id="A0A914YWI6"/>
<feature type="region of interest" description="Disordered" evidence="1">
    <location>
        <begin position="82"/>
        <end position="114"/>
    </location>
</feature>
<evidence type="ECO:0000313" key="3">
    <source>
        <dbReference type="WBParaSite" id="PSU_v2.g4332.t1"/>
    </source>
</evidence>
<evidence type="ECO:0000313" key="2">
    <source>
        <dbReference type="Proteomes" id="UP000887577"/>
    </source>
</evidence>
<dbReference type="Proteomes" id="UP000887577">
    <property type="component" value="Unplaced"/>
</dbReference>
<protein>
    <submittedName>
        <fullName evidence="3">Uncharacterized protein</fullName>
    </submittedName>
</protein>
<feature type="compositionally biased region" description="Low complexity" evidence="1">
    <location>
        <begin position="100"/>
        <end position="114"/>
    </location>
</feature>
<reference evidence="3" key="1">
    <citation type="submission" date="2022-11" db="UniProtKB">
        <authorList>
            <consortium name="WormBaseParasite"/>
        </authorList>
    </citation>
    <scope>IDENTIFICATION</scope>
</reference>
<name>A0A914YWI6_9BILA</name>
<accession>A0A914YWI6</accession>
<keyword evidence="2" id="KW-1185">Reference proteome</keyword>
<evidence type="ECO:0000256" key="1">
    <source>
        <dbReference type="SAM" id="MobiDB-lite"/>
    </source>
</evidence>
<proteinExistence type="predicted"/>